<evidence type="ECO:0000256" key="22">
    <source>
        <dbReference type="ARBA" id="ARBA00049394"/>
    </source>
</evidence>
<dbReference type="GeneTree" id="ENSGT00940000156500"/>
<dbReference type="InterPro" id="IPR002933">
    <property type="entry name" value="Peptidase_M20"/>
</dbReference>
<dbReference type="FunCoup" id="A0A3Q1I873">
    <property type="interactions" value="1599"/>
</dbReference>
<evidence type="ECO:0000256" key="18">
    <source>
        <dbReference type="ARBA" id="ARBA00048269"/>
    </source>
</evidence>
<keyword evidence="6" id="KW-0121">Carboxypeptidase</keyword>
<dbReference type="SUPFAM" id="SSF53187">
    <property type="entry name" value="Zn-dependent exopeptidases"/>
    <property type="match status" value="1"/>
</dbReference>
<evidence type="ECO:0000256" key="6">
    <source>
        <dbReference type="ARBA" id="ARBA00022645"/>
    </source>
</evidence>
<dbReference type="Ensembl" id="ENSATET00000016670.3">
    <property type="protein sequence ID" value="ENSATEP00000016390.2"/>
    <property type="gene ID" value="ENSATEG00000011189.3"/>
</dbReference>
<dbReference type="EC" id="3.4.13.18" evidence="13"/>
<evidence type="ECO:0000256" key="24">
    <source>
        <dbReference type="PIRSR" id="PIRSR037242-2"/>
    </source>
</evidence>
<keyword evidence="7" id="KW-0645">Protease</keyword>
<dbReference type="GO" id="GO:0004180">
    <property type="term" value="F:carboxypeptidase activity"/>
    <property type="evidence" value="ECO:0007669"/>
    <property type="project" value="UniProtKB-KW"/>
</dbReference>
<evidence type="ECO:0000256" key="1">
    <source>
        <dbReference type="ARBA" id="ARBA00004496"/>
    </source>
</evidence>
<comment type="catalytic activity">
    <reaction evidence="12">
        <text>Hydrolysis of dipeptides, preferentially hydrophobic dipeptides including prolyl amino acids.</text>
        <dbReference type="EC" id="3.4.13.18"/>
    </reaction>
</comment>
<dbReference type="InterPro" id="IPR001261">
    <property type="entry name" value="ArgE/DapE_CS"/>
</dbReference>
<evidence type="ECO:0000256" key="23">
    <source>
        <dbReference type="PIRSR" id="PIRSR037242-1"/>
    </source>
</evidence>
<dbReference type="PANTHER" id="PTHR43270:SF11">
    <property type="entry name" value="CYTOSOLIC NON-SPECIFIC DIPEPTIDASE"/>
    <property type="match status" value="1"/>
</dbReference>
<dbReference type="Pfam" id="PF07687">
    <property type="entry name" value="M20_dimer"/>
    <property type="match status" value="1"/>
</dbReference>
<comment type="subcellular location">
    <subcellularLocation>
        <location evidence="1">Cytoplasm</location>
    </subcellularLocation>
</comment>
<dbReference type="GO" id="GO:0070573">
    <property type="term" value="F:metallodipeptidase activity"/>
    <property type="evidence" value="ECO:0007669"/>
    <property type="project" value="InterPro"/>
</dbReference>
<evidence type="ECO:0000313" key="28">
    <source>
        <dbReference type="Ensembl" id="ENSATEP00000016390.2"/>
    </source>
</evidence>
<reference evidence="28" key="3">
    <citation type="submission" date="2025-09" db="UniProtKB">
        <authorList>
            <consortium name="Ensembl"/>
        </authorList>
    </citation>
    <scope>IDENTIFICATION</scope>
</reference>
<dbReference type="InterPro" id="IPR051458">
    <property type="entry name" value="Cyt/Met_Dipeptidase"/>
</dbReference>
<comment type="similarity">
    <text evidence="2">Belongs to the peptidase M20A family.</text>
</comment>
<dbReference type="AlphaFoldDB" id="A0A3Q1I873"/>
<evidence type="ECO:0000256" key="9">
    <source>
        <dbReference type="ARBA" id="ARBA00022801"/>
    </source>
</evidence>
<evidence type="ECO:0000256" key="13">
    <source>
        <dbReference type="ARBA" id="ARBA00038976"/>
    </source>
</evidence>
<comment type="cofactor">
    <cofactor evidence="25">
        <name>Mn(2+)</name>
        <dbReference type="ChEBI" id="CHEBI:29035"/>
    </cofactor>
    <text evidence="25">Binds 2 manganese ions per subunit.</text>
</comment>
<dbReference type="OrthoDB" id="7832001at2759"/>
<feature type="binding site" evidence="25">
    <location>
        <position position="112"/>
    </location>
    <ligand>
        <name>Mn(2+)</name>
        <dbReference type="ChEBI" id="CHEBI:29035"/>
        <label>2</label>
    </ligand>
</feature>
<dbReference type="GO" id="GO:0005829">
    <property type="term" value="C:cytosol"/>
    <property type="evidence" value="ECO:0007669"/>
    <property type="project" value="TreeGrafter"/>
</dbReference>
<proteinExistence type="inferred from homology"/>
<evidence type="ECO:0000256" key="26">
    <source>
        <dbReference type="PIRSR" id="PIRSR037242-4"/>
    </source>
</evidence>
<evidence type="ECO:0000256" key="2">
    <source>
        <dbReference type="ARBA" id="ARBA00006247"/>
    </source>
</evidence>
<dbReference type="InterPro" id="IPR011650">
    <property type="entry name" value="Peptidase_M20_dimer"/>
</dbReference>
<feature type="active site" evidence="23">
    <location>
        <position position="114"/>
    </location>
</feature>
<dbReference type="InParanoid" id="A0A3Q1I873"/>
<evidence type="ECO:0000256" key="11">
    <source>
        <dbReference type="ARBA" id="ARBA00023211"/>
    </source>
</evidence>
<feature type="binding site" description="in other chain" evidence="24">
    <location>
        <position position="353"/>
    </location>
    <ligand>
        <name>substrate</name>
        <note>ligand shared between homodimeric partners</note>
    </ligand>
</feature>
<dbReference type="GO" id="GO:0046872">
    <property type="term" value="F:metal ion binding"/>
    <property type="evidence" value="ECO:0007669"/>
    <property type="project" value="UniProtKB-KW"/>
</dbReference>
<keyword evidence="29" id="KW-1185">Reference proteome</keyword>
<dbReference type="PIRSF" id="PIRSF037242">
    <property type="entry name" value="CNDP_dipeptidase"/>
    <property type="match status" value="1"/>
</dbReference>
<evidence type="ECO:0000256" key="15">
    <source>
        <dbReference type="ARBA" id="ARBA00041744"/>
    </source>
</evidence>
<dbReference type="PANTHER" id="PTHR43270">
    <property type="entry name" value="BETA-ALA-HIS DIPEPTIDASE"/>
    <property type="match status" value="1"/>
</dbReference>
<reference evidence="28" key="2">
    <citation type="submission" date="2025-08" db="UniProtKB">
        <authorList>
            <consortium name="Ensembl"/>
        </authorList>
    </citation>
    <scope>IDENTIFICATION</scope>
</reference>
<comment type="function">
    <text evidence="17">Catalyzes the peptide bond hydrolysis in dipeptides, displaying a non-redundant activity toward threonyl dipeptides. Mediates threonyl dipeptide catabolism in a tissue-specific way. Has high dipeptidase activity toward cysteinylglycine, an intermediate metabolite in glutathione metabolism. Metabolizes N-lactoyl-amino acids, both through hydrolysis to form lactic acid and amino acids, as well as through their formation by reverse proteolysis. Plays a role in the regulation of cell cycle arrest and apoptosis.</text>
</comment>
<sequence>CLLNPQHLLLLAKMAHLTELFDYVDKHQDLYVQRLADWVAVQSVSAWPEKRGEIKKMMEMAAKDIERLGGTVELVDVGKQELPSGEEIPLPPIVLGSLGSDPAKKTVCIYGHLDVQPANIDDGWDTEPFTLVEKDGKLYGRGSTDDKGPVLAWFNCIEAYQKIQKELPINIKFCFEGMEESGSEGLDDLIFSRKDTFFKDVDYVCISDNYWLGKTKPCITYGLRGICSTVTKTDEDLHSGVFGGSVHEAMTDLIALMGSLVDKKGKILVPGIYESVAPLTEEEKKLYEKIEFDLDEYCKDVGVEQLLHNTKELILMHRWRYPSLSLHGIEGAFSEAGAKTVIPRKVIGKFSIRLVPDMDPKVVEKQVIDHVQKKFAELGTKAWVSDFNHPHYMAGRKAMKTVFGVEPDLTREGGSIPVTLTFQEATGRNVMLLPVGSSDDGAHSQNEKINRSNYIQGIKMLGAYFHEVSQLE</sequence>
<name>A0A3Q1I873_ANATE</name>
<protein>
    <recommendedName>
        <fullName evidence="14">Cytosolic non-specific dipeptidase</fullName>
        <ecNumber evidence="13">3.4.13.18</ecNumber>
    </recommendedName>
    <alternativeName>
        <fullName evidence="16">CNDP dipeptidase 2</fullName>
    </alternativeName>
    <alternativeName>
        <fullName evidence="15">Threonyl dipeptidase</fullName>
    </alternativeName>
</protein>
<dbReference type="PROSITE" id="PS00759">
    <property type="entry name" value="ARGE_DAPE_CPG2_2"/>
    <property type="match status" value="1"/>
</dbReference>
<keyword evidence="4" id="KW-0963">Cytoplasm</keyword>
<keyword evidence="8 25" id="KW-0479">Metal-binding</keyword>
<feature type="binding site" evidence="24">
    <location>
        <position position="340"/>
    </location>
    <ligand>
        <name>substrate</name>
        <note>ligand shared between homodimeric partners</note>
    </ligand>
</feature>
<evidence type="ECO:0000313" key="29">
    <source>
        <dbReference type="Proteomes" id="UP000265040"/>
    </source>
</evidence>
<feature type="binding site" evidence="25">
    <location>
        <position position="443"/>
    </location>
    <ligand>
        <name>Mn(2+)</name>
        <dbReference type="ChEBI" id="CHEBI:29035"/>
        <label>1</label>
    </ligand>
</feature>
<dbReference type="GO" id="GO:0006508">
    <property type="term" value="P:proteolysis"/>
    <property type="evidence" value="ECO:0007669"/>
    <property type="project" value="UniProtKB-KW"/>
</dbReference>
<keyword evidence="9" id="KW-0378">Hydrolase</keyword>
<evidence type="ECO:0000256" key="14">
    <source>
        <dbReference type="ARBA" id="ARBA00041164"/>
    </source>
</evidence>
<dbReference type="CDD" id="cd05676">
    <property type="entry name" value="M20_dipept_like_CNDP"/>
    <property type="match status" value="1"/>
</dbReference>
<comment type="catalytic activity">
    <reaction evidence="20">
        <text>L-threonyl-L-serine + H2O = L-threonine + L-serine</text>
        <dbReference type="Rhea" id="RHEA:67364"/>
        <dbReference type="ChEBI" id="CHEBI:15377"/>
        <dbReference type="ChEBI" id="CHEBI:33384"/>
        <dbReference type="ChEBI" id="CHEBI:57926"/>
        <dbReference type="ChEBI" id="CHEBI:169954"/>
    </reaction>
    <physiologicalReaction direction="left-to-right" evidence="20">
        <dbReference type="Rhea" id="RHEA:67365"/>
    </physiologicalReaction>
</comment>
<dbReference type="Pfam" id="PF01546">
    <property type="entry name" value="Peptidase_M20"/>
    <property type="match status" value="1"/>
</dbReference>
<evidence type="ECO:0000256" key="10">
    <source>
        <dbReference type="ARBA" id="ARBA00023049"/>
    </source>
</evidence>
<evidence type="ECO:0000256" key="7">
    <source>
        <dbReference type="ARBA" id="ARBA00022670"/>
    </source>
</evidence>
<comment type="subunit">
    <text evidence="3">Homodimer.</text>
</comment>
<feature type="active site" description="Proton acceptor" evidence="23">
    <location>
        <position position="179"/>
    </location>
</feature>
<evidence type="ECO:0000256" key="17">
    <source>
        <dbReference type="ARBA" id="ARBA00046206"/>
    </source>
</evidence>
<feature type="site" description="Important for catalytic activity" evidence="26">
    <location>
        <position position="238"/>
    </location>
</feature>
<comment type="catalytic activity">
    <reaction evidence="18">
        <text>L-seryl-L-threonine + H2O = L-threonine + L-serine</text>
        <dbReference type="Rhea" id="RHEA:67372"/>
        <dbReference type="ChEBI" id="CHEBI:15377"/>
        <dbReference type="ChEBI" id="CHEBI:33384"/>
        <dbReference type="ChEBI" id="CHEBI:57926"/>
        <dbReference type="ChEBI" id="CHEBI:169955"/>
    </reaction>
    <physiologicalReaction direction="left-to-right" evidence="18">
        <dbReference type="Rhea" id="RHEA:67373"/>
    </physiologicalReaction>
</comment>
<evidence type="ECO:0000256" key="5">
    <source>
        <dbReference type="ARBA" id="ARBA00022553"/>
    </source>
</evidence>
<feature type="domain" description="Peptidase M20 dimerisation" evidence="27">
    <location>
        <begin position="224"/>
        <end position="376"/>
    </location>
</feature>
<comment type="catalytic activity">
    <reaction evidence="21">
        <text>L-cysteinylglycine + H2O = L-cysteine + glycine</text>
        <dbReference type="Rhea" id="RHEA:28783"/>
        <dbReference type="ChEBI" id="CHEBI:15377"/>
        <dbReference type="ChEBI" id="CHEBI:35235"/>
        <dbReference type="ChEBI" id="CHEBI:57305"/>
        <dbReference type="ChEBI" id="CHEBI:61694"/>
    </reaction>
    <physiologicalReaction direction="left-to-right" evidence="21">
        <dbReference type="Rhea" id="RHEA:28784"/>
    </physiologicalReaction>
</comment>
<reference evidence="28" key="1">
    <citation type="submission" date="2021-04" db="EMBL/GenBank/DDBJ databases">
        <authorList>
            <consortium name="Wellcome Sanger Institute Data Sharing"/>
        </authorList>
    </citation>
    <scope>NUCLEOTIDE SEQUENCE [LARGE SCALE GENOMIC DNA]</scope>
</reference>
<gene>
    <name evidence="28" type="primary">CNDP2</name>
</gene>
<feature type="binding site" evidence="25">
    <location>
        <position position="145"/>
    </location>
    <ligand>
        <name>Mn(2+)</name>
        <dbReference type="ChEBI" id="CHEBI:29035"/>
        <label>2</label>
    </ligand>
</feature>
<feature type="binding site" evidence="24">
    <location>
        <position position="238"/>
    </location>
    <ligand>
        <name>substrate</name>
        <note>ligand shared between homodimeric partners</note>
    </ligand>
</feature>
<evidence type="ECO:0000256" key="25">
    <source>
        <dbReference type="PIRSR" id="PIRSR037242-3"/>
    </source>
</evidence>
<evidence type="ECO:0000256" key="8">
    <source>
        <dbReference type="ARBA" id="ARBA00022723"/>
    </source>
</evidence>
<keyword evidence="10" id="KW-0482">Metalloprotease</keyword>
<evidence type="ECO:0000256" key="12">
    <source>
        <dbReference type="ARBA" id="ARBA00036421"/>
    </source>
</evidence>
<evidence type="ECO:0000256" key="16">
    <source>
        <dbReference type="ARBA" id="ARBA00042010"/>
    </source>
</evidence>
<feature type="binding site" evidence="25">
    <location>
        <position position="208"/>
    </location>
    <ligand>
        <name>Mn(2+)</name>
        <dbReference type="ChEBI" id="CHEBI:29035"/>
        <label>2</label>
    </ligand>
</feature>
<feature type="binding site" description="in other chain" evidence="24">
    <location>
        <position position="415"/>
    </location>
    <ligand>
        <name>substrate</name>
        <note>ligand shared between homodimeric partners</note>
    </ligand>
</feature>
<feature type="binding site" evidence="25">
    <location>
        <position position="180"/>
    </location>
    <ligand>
        <name>Mn(2+)</name>
        <dbReference type="ChEBI" id="CHEBI:29035"/>
        <label>1</label>
    </ligand>
</feature>
<evidence type="ECO:0000259" key="27">
    <source>
        <dbReference type="Pfam" id="PF07687"/>
    </source>
</evidence>
<feature type="binding site" description="in other chain" evidence="24">
    <location>
        <position position="443"/>
    </location>
    <ligand>
        <name>substrate</name>
        <note>ligand shared between homodimeric partners</note>
    </ligand>
</feature>
<evidence type="ECO:0000256" key="20">
    <source>
        <dbReference type="ARBA" id="ARBA00048962"/>
    </source>
</evidence>
<accession>A0A3Q1I873</accession>
<comment type="catalytic activity">
    <reaction evidence="19">
        <text>(S)-lactate + L-phenylalanine = N-[(S)-lactoyl]-L-phenylalanine + H2O</text>
        <dbReference type="Rhea" id="RHEA:66724"/>
        <dbReference type="ChEBI" id="CHEBI:15377"/>
        <dbReference type="ChEBI" id="CHEBI:16651"/>
        <dbReference type="ChEBI" id="CHEBI:58095"/>
        <dbReference type="ChEBI" id="CHEBI:167456"/>
    </reaction>
    <physiologicalReaction direction="left-to-right" evidence="19">
        <dbReference type="Rhea" id="RHEA:66725"/>
    </physiologicalReaction>
    <physiologicalReaction direction="right-to-left" evidence="19">
        <dbReference type="Rhea" id="RHEA:66726"/>
    </physiologicalReaction>
</comment>
<dbReference type="Gene3D" id="3.30.70.360">
    <property type="match status" value="1"/>
</dbReference>
<dbReference type="FunFam" id="3.40.630.10:FF:000014">
    <property type="entry name" value="Cytosolic non-specific dipeptidase"/>
    <property type="match status" value="1"/>
</dbReference>
<dbReference type="InterPro" id="IPR017153">
    <property type="entry name" value="CNDP/DUG1"/>
</dbReference>
<comment type="catalytic activity">
    <reaction evidence="22">
        <text>L-threonyl-L-threonine + H2O = 2 L-threonine</text>
        <dbReference type="Rhea" id="RHEA:67360"/>
        <dbReference type="ChEBI" id="CHEBI:15377"/>
        <dbReference type="ChEBI" id="CHEBI:57926"/>
        <dbReference type="ChEBI" id="CHEBI:169953"/>
    </reaction>
    <physiologicalReaction direction="left-to-right" evidence="22">
        <dbReference type="Rhea" id="RHEA:67361"/>
    </physiologicalReaction>
</comment>
<dbReference type="Gene3D" id="3.40.630.10">
    <property type="entry name" value="Zn peptidases"/>
    <property type="match status" value="1"/>
</dbReference>
<feature type="binding site" description="in other chain" evidence="24">
    <location>
        <position position="208"/>
    </location>
    <ligand>
        <name>substrate</name>
        <note>ligand shared between homodimeric partners</note>
    </ligand>
</feature>
<dbReference type="Proteomes" id="UP000265040">
    <property type="component" value="Chromosome 11"/>
</dbReference>
<evidence type="ECO:0000256" key="4">
    <source>
        <dbReference type="ARBA" id="ARBA00022490"/>
    </source>
</evidence>
<keyword evidence="11 25" id="KW-0464">Manganese</keyword>
<organism evidence="28 29">
    <name type="scientific">Anabas testudineus</name>
    <name type="common">Climbing perch</name>
    <name type="synonym">Anthias testudineus</name>
    <dbReference type="NCBI Taxonomy" id="64144"/>
    <lineage>
        <taxon>Eukaryota</taxon>
        <taxon>Metazoa</taxon>
        <taxon>Chordata</taxon>
        <taxon>Craniata</taxon>
        <taxon>Vertebrata</taxon>
        <taxon>Euteleostomi</taxon>
        <taxon>Actinopterygii</taxon>
        <taxon>Neopterygii</taxon>
        <taxon>Teleostei</taxon>
        <taxon>Neoteleostei</taxon>
        <taxon>Acanthomorphata</taxon>
        <taxon>Anabantaria</taxon>
        <taxon>Anabantiformes</taxon>
        <taxon>Anabantoidei</taxon>
        <taxon>Anabantidae</taxon>
        <taxon>Anabas</taxon>
    </lineage>
</organism>
<feature type="binding site" evidence="25">
    <location>
        <position position="145"/>
    </location>
    <ligand>
        <name>Mn(2+)</name>
        <dbReference type="ChEBI" id="CHEBI:29035"/>
        <label>1</label>
    </ligand>
</feature>
<keyword evidence="5" id="KW-0597">Phosphoprotein</keyword>
<evidence type="ECO:0000256" key="3">
    <source>
        <dbReference type="ARBA" id="ARBA00011738"/>
    </source>
</evidence>
<evidence type="ECO:0000256" key="21">
    <source>
        <dbReference type="ARBA" id="ARBA00049107"/>
    </source>
</evidence>
<evidence type="ECO:0000256" key="19">
    <source>
        <dbReference type="ARBA" id="ARBA00048777"/>
    </source>
</evidence>